<reference evidence="1 2" key="1">
    <citation type="submission" date="2019-03" db="EMBL/GenBank/DDBJ databases">
        <title>Genome sequence of Sphingomonas sp. 17J27-24.</title>
        <authorList>
            <person name="Kim M."/>
            <person name="Maeng S."/>
            <person name="Sathiyaraj S."/>
        </authorList>
    </citation>
    <scope>NUCLEOTIDE SEQUENCE [LARGE SCALE GENOMIC DNA]</scope>
    <source>
        <strain evidence="1 2">17J27-24</strain>
    </source>
</reference>
<proteinExistence type="predicted"/>
<dbReference type="OrthoDB" id="7577738at2"/>
<protein>
    <submittedName>
        <fullName evidence="1">Uncharacterized protein</fullName>
    </submittedName>
</protein>
<evidence type="ECO:0000313" key="1">
    <source>
        <dbReference type="EMBL" id="TFI56463.1"/>
    </source>
</evidence>
<dbReference type="Proteomes" id="UP000298213">
    <property type="component" value="Unassembled WGS sequence"/>
</dbReference>
<name>A0A4Y8ZKD9_9SPHN</name>
<evidence type="ECO:0000313" key="2">
    <source>
        <dbReference type="Proteomes" id="UP000298213"/>
    </source>
</evidence>
<sequence length="93" mass="9613">MVNILVWGCAPWDNNNGPNFPYYKKKQVALQIPRGSKITIKDGFATVNVNGRDYPVVNGASGVVSAGGGNVVAAGGGNVIAAGGMNLQVWVPN</sequence>
<dbReference type="EMBL" id="SPDV01000075">
    <property type="protein sequence ID" value="TFI56463.1"/>
    <property type="molecule type" value="Genomic_DNA"/>
</dbReference>
<keyword evidence="2" id="KW-1185">Reference proteome</keyword>
<gene>
    <name evidence="1" type="ORF">E2493_20070</name>
</gene>
<comment type="caution">
    <text evidence="1">The sequence shown here is derived from an EMBL/GenBank/DDBJ whole genome shotgun (WGS) entry which is preliminary data.</text>
</comment>
<dbReference type="AlphaFoldDB" id="A0A4Y8ZKD9"/>
<accession>A0A4Y8ZKD9</accession>
<organism evidence="1 2">
    <name type="scientific">Sphingomonas parva</name>
    <dbReference type="NCBI Taxonomy" id="2555898"/>
    <lineage>
        <taxon>Bacteria</taxon>
        <taxon>Pseudomonadati</taxon>
        <taxon>Pseudomonadota</taxon>
        <taxon>Alphaproteobacteria</taxon>
        <taxon>Sphingomonadales</taxon>
        <taxon>Sphingomonadaceae</taxon>
        <taxon>Sphingomonas</taxon>
    </lineage>
</organism>